<feature type="repeat" description="TPR" evidence="15">
    <location>
        <begin position="163"/>
        <end position="196"/>
    </location>
</feature>
<dbReference type="PROSITE" id="PS50088">
    <property type="entry name" value="ANK_REPEAT"/>
    <property type="match status" value="3"/>
</dbReference>
<reference evidence="17" key="1">
    <citation type="submission" date="2013-07" db="EMBL/GenBank/DDBJ databases">
        <authorList>
            <person name="Geib S."/>
        </authorList>
    </citation>
    <scope>NUCLEOTIDE SEQUENCE</scope>
</reference>
<dbReference type="GO" id="GO:0031297">
    <property type="term" value="P:replication fork processing"/>
    <property type="evidence" value="ECO:0007669"/>
    <property type="project" value="TreeGrafter"/>
</dbReference>
<keyword evidence="10" id="KW-0156">Chromatin regulator</keyword>
<dbReference type="SMART" id="SM00028">
    <property type="entry name" value="TPR"/>
    <property type="match status" value="5"/>
</dbReference>
<evidence type="ECO:0000256" key="10">
    <source>
        <dbReference type="ARBA" id="ARBA00022853"/>
    </source>
</evidence>
<dbReference type="SMART" id="SM00368">
    <property type="entry name" value="LRR_RI"/>
    <property type="match status" value="4"/>
</dbReference>
<dbReference type="SUPFAM" id="SSF52047">
    <property type="entry name" value="RNI-like"/>
    <property type="match status" value="1"/>
</dbReference>
<protein>
    <recommendedName>
        <fullName evidence="4">Tonsoku-like protein</fullName>
    </recommendedName>
</protein>
<dbReference type="Pfam" id="PF12796">
    <property type="entry name" value="Ank_2"/>
    <property type="match status" value="1"/>
</dbReference>
<dbReference type="PANTHER" id="PTHR46358">
    <property type="entry name" value="TONSOKU-LIKE PROTEIN"/>
    <property type="match status" value="1"/>
</dbReference>
<keyword evidence="8" id="KW-0227">DNA damage</keyword>
<feature type="region of interest" description="Disordered" evidence="16">
    <location>
        <begin position="755"/>
        <end position="797"/>
    </location>
</feature>
<feature type="region of interest" description="Disordered" evidence="16">
    <location>
        <begin position="728"/>
        <end position="747"/>
    </location>
</feature>
<evidence type="ECO:0000256" key="1">
    <source>
        <dbReference type="ARBA" id="ARBA00004123"/>
    </source>
</evidence>
<dbReference type="Pfam" id="PF13374">
    <property type="entry name" value="TPR_10"/>
    <property type="match status" value="1"/>
</dbReference>
<organism evidence="17">
    <name type="scientific">Ceratitis capitata</name>
    <name type="common">Mediterranean fruit fly</name>
    <name type="synonym">Tephritis capitata</name>
    <dbReference type="NCBI Taxonomy" id="7213"/>
    <lineage>
        <taxon>Eukaryota</taxon>
        <taxon>Metazoa</taxon>
        <taxon>Ecdysozoa</taxon>
        <taxon>Arthropoda</taxon>
        <taxon>Hexapoda</taxon>
        <taxon>Insecta</taxon>
        <taxon>Pterygota</taxon>
        <taxon>Neoptera</taxon>
        <taxon>Endopterygota</taxon>
        <taxon>Diptera</taxon>
        <taxon>Brachycera</taxon>
        <taxon>Muscomorpha</taxon>
        <taxon>Tephritoidea</taxon>
        <taxon>Tephritidae</taxon>
        <taxon>Ceratitis</taxon>
        <taxon>Ceratitis</taxon>
    </lineage>
</organism>
<dbReference type="GO" id="GO:0006325">
    <property type="term" value="P:chromatin organization"/>
    <property type="evidence" value="ECO:0007669"/>
    <property type="project" value="UniProtKB-KW"/>
</dbReference>
<evidence type="ECO:0000256" key="15">
    <source>
        <dbReference type="PROSITE-ProRule" id="PRU00339"/>
    </source>
</evidence>
<feature type="repeat" description="ANK" evidence="14">
    <location>
        <begin position="610"/>
        <end position="642"/>
    </location>
</feature>
<keyword evidence="7" id="KW-0677">Repeat</keyword>
<keyword evidence="13" id="KW-0539">Nucleus</keyword>
<comment type="similarity">
    <text evidence="3">Belongs to the Tonsoku family.</text>
</comment>
<evidence type="ECO:0000256" key="2">
    <source>
        <dbReference type="ARBA" id="ARBA00004286"/>
    </source>
</evidence>
<evidence type="ECO:0000256" key="5">
    <source>
        <dbReference type="ARBA" id="ARBA00022454"/>
    </source>
</evidence>
<keyword evidence="5" id="KW-0158">Chromosome</keyword>
<dbReference type="GO" id="GO:0043596">
    <property type="term" value="C:nuclear replication fork"/>
    <property type="evidence" value="ECO:0007669"/>
    <property type="project" value="TreeGrafter"/>
</dbReference>
<sequence length="1414" mass="161061">MDEKRYIKRKLKARSDGNNLQLAACCNNLGDFYNQQGKYQNAAREYQQEAELYAKLGKKLEMAKAQRMLGEMYMLLSEFVEAKEHINLYLDTVKKLHNKVEEQRAYATLGRAHLLHGQSMVESSAGSAMDQLKHAERAFLKSLLLIKELSGQISKQEQLDMQARCYLNIGVVKEHMEEFEESISYIEKAIKISKMHDIFELTHLCYISMSLLYFYKKHDSTLALRYCNLALEVAKRLPNRVKKICETLITKAEILIKDGDFASAKQILTKAYKKNTPDENDRIAIEKSLRVVVKICQLLDELVTTSSIDYSNRKALYEKLGDGCCQLQNYSKAIDYYHQMLSCAEKNSEPEKNFIPIYVSLYQTYKDNKEFDQALLFLWKEYELNKDVPSEAFSTLCAIAEVCEQQRQSFWTIQDIYQKAKQQAEKNINERERAKQERVVFVRLKRLMLKHKMQMLADELLTEAKEKGITLKANEDESDTESEADTAVGNDENTPELGDDVCLEDLTDSDMSDLDETEKPRPHRATRGVRALTIKRNNKGETQLHQACIAGNVELVRRLLDQGHVVNVRDHAGWIPLHEASNHGFRDIVELLLDRGAAVAINDKGGLSCDGITPLYDACSNGYLDVVELLLDRGADTAIKTDFGETCLNGLDKWRRSATLTEGEQAQYEIIRSRLLTTLSKTGICKKLAAPLTNAEVESPTDSDTDRENTTLVADEIQLCGSKRASLNCSGENKKESNKKSPREKSAGIEYKTIMAQLKHPNRVPTLDDNSFENLNSAPSGSNSLKSRRSALMDEDEVDDSDWLIDDLGPERKKRRFHTPTKETTTTSKENINIDPMHSFWNADDAVTSDDAFQVLFDAATNTTKQQRQKQTRKLRLSGSSSISSCSNLSTNKSGKTKQQSSLLENGFCRFRSESPRFGDNSNDMLNTDSFTNEPDSTTTSIHLLISPSKSSPIKVQTTQVIPTTTSFKIKVENELLLVPIERKKLNDINIRWLAEEAARRYYNLVGLKPVLRLKTADGFAYEENDSVNVAIEQNMILATVLDWQISPLQQRYEEMCHQLKNDVNSEILTALEQTQISNVINLADAWLLPPATEPLFKAVLHQTNLRVINLQNNFIQNEGCRQLAKSLPTLKQLKVLNLQGNFITLEGVEALLSMPGGLEELEELNLSQNPLGNDSLRVLERFCSSNAGKSIQKLSLSNCNLTNLHDFELAYYQLSAIDISYNKLTNDSMRKLLNKLNASRLKEFNISYTHERTRTDERSTTLSAECITSFFESGTCEQFRCVQLRGCHLSDMNMYQITQNLQKASDLELLDMSDNVRLTAAALQMVFTKLTQLRKLCALNCVNLIDNERLEKMEQMKQIPSFLSLTLEDGHYAEYERRLRHLWKLHWGDKAHFKSYCQYLVLYTNETDLLQNW</sequence>
<feature type="region of interest" description="Disordered" evidence="16">
    <location>
        <begin position="919"/>
        <end position="939"/>
    </location>
</feature>
<dbReference type="Gene3D" id="1.25.40.10">
    <property type="entry name" value="Tetratricopeptide repeat domain"/>
    <property type="match status" value="2"/>
</dbReference>
<evidence type="ECO:0000256" key="7">
    <source>
        <dbReference type="ARBA" id="ARBA00022737"/>
    </source>
</evidence>
<dbReference type="InterPro" id="IPR036770">
    <property type="entry name" value="Ankyrin_rpt-contain_sf"/>
</dbReference>
<evidence type="ECO:0000256" key="16">
    <source>
        <dbReference type="SAM" id="MobiDB-lite"/>
    </source>
</evidence>
<dbReference type="PRINTS" id="PR01415">
    <property type="entry name" value="ANKYRIN"/>
</dbReference>
<feature type="repeat" description="ANK" evidence="14">
    <location>
        <begin position="572"/>
        <end position="604"/>
    </location>
</feature>
<evidence type="ECO:0000256" key="9">
    <source>
        <dbReference type="ARBA" id="ARBA00022803"/>
    </source>
</evidence>
<comment type="subcellular location">
    <subcellularLocation>
        <location evidence="2">Chromosome</location>
    </subcellularLocation>
    <subcellularLocation>
        <location evidence="1">Nucleus</location>
    </subcellularLocation>
</comment>
<feature type="region of interest" description="Disordered" evidence="16">
    <location>
        <begin position="862"/>
        <end position="901"/>
    </location>
</feature>
<dbReference type="SUPFAM" id="SSF48452">
    <property type="entry name" value="TPR-like"/>
    <property type="match status" value="2"/>
</dbReference>
<dbReference type="Gene3D" id="3.80.10.10">
    <property type="entry name" value="Ribonuclease Inhibitor"/>
    <property type="match status" value="1"/>
</dbReference>
<dbReference type="OrthoDB" id="273147at2759"/>
<dbReference type="EMBL" id="GAMC01013192">
    <property type="protein sequence ID" value="JAB93363.1"/>
    <property type="molecule type" value="mRNA"/>
</dbReference>
<name>W8B8E8_CERCA</name>
<gene>
    <name evidence="17" type="primary">TONSL</name>
</gene>
<evidence type="ECO:0000256" key="14">
    <source>
        <dbReference type="PROSITE-ProRule" id="PRU00023"/>
    </source>
</evidence>
<keyword evidence="6" id="KW-0433">Leucine-rich repeat</keyword>
<evidence type="ECO:0000313" key="17">
    <source>
        <dbReference type="EMBL" id="JAB93363.1"/>
    </source>
</evidence>
<dbReference type="Pfam" id="PF13516">
    <property type="entry name" value="LRR_6"/>
    <property type="match status" value="1"/>
</dbReference>
<evidence type="ECO:0000256" key="12">
    <source>
        <dbReference type="ARBA" id="ARBA00023204"/>
    </source>
</evidence>
<feature type="compositionally biased region" description="Low complexity" evidence="16">
    <location>
        <begin position="877"/>
        <end position="894"/>
    </location>
</feature>
<dbReference type="InterPro" id="IPR052311">
    <property type="entry name" value="MMS22L-TONSL_complex_comp"/>
</dbReference>
<dbReference type="InterPro" id="IPR019734">
    <property type="entry name" value="TPR_rpt"/>
</dbReference>
<dbReference type="PANTHER" id="PTHR46358:SF1">
    <property type="entry name" value="TONSOKU-LIKE PROTEIN"/>
    <property type="match status" value="1"/>
</dbReference>
<evidence type="ECO:0000256" key="8">
    <source>
        <dbReference type="ARBA" id="ARBA00022763"/>
    </source>
</evidence>
<evidence type="ECO:0000256" key="3">
    <source>
        <dbReference type="ARBA" id="ARBA00010999"/>
    </source>
</evidence>
<dbReference type="InterPro" id="IPR001611">
    <property type="entry name" value="Leu-rich_rpt"/>
</dbReference>
<feature type="compositionally biased region" description="Basic residues" evidence="16">
    <location>
        <begin position="867"/>
        <end position="876"/>
    </location>
</feature>
<dbReference type="Gene3D" id="1.25.40.20">
    <property type="entry name" value="Ankyrin repeat-containing domain"/>
    <property type="match status" value="1"/>
</dbReference>
<dbReference type="InterPro" id="IPR011990">
    <property type="entry name" value="TPR-like_helical_dom_sf"/>
</dbReference>
<feature type="compositionally biased region" description="Polar residues" evidence="16">
    <location>
        <begin position="920"/>
        <end position="939"/>
    </location>
</feature>
<feature type="compositionally biased region" description="Basic and acidic residues" evidence="16">
    <location>
        <begin position="732"/>
        <end position="747"/>
    </location>
</feature>
<dbReference type="GO" id="GO:0000724">
    <property type="term" value="P:double-strand break repair via homologous recombination"/>
    <property type="evidence" value="ECO:0007669"/>
    <property type="project" value="TreeGrafter"/>
</dbReference>
<feature type="repeat" description="ANK" evidence="14">
    <location>
        <begin position="539"/>
        <end position="571"/>
    </location>
</feature>
<evidence type="ECO:0000256" key="13">
    <source>
        <dbReference type="ARBA" id="ARBA00023242"/>
    </source>
</evidence>
<dbReference type="PROSITE" id="PS50297">
    <property type="entry name" value="ANK_REP_REGION"/>
    <property type="match status" value="3"/>
</dbReference>
<evidence type="ECO:0000256" key="11">
    <source>
        <dbReference type="ARBA" id="ARBA00023043"/>
    </source>
</evidence>
<evidence type="ECO:0000256" key="4">
    <source>
        <dbReference type="ARBA" id="ARBA00017829"/>
    </source>
</evidence>
<dbReference type="PROSITE" id="PS50005">
    <property type="entry name" value="TPR"/>
    <property type="match status" value="1"/>
</dbReference>
<feature type="compositionally biased region" description="Acidic residues" evidence="16">
    <location>
        <begin position="493"/>
        <end position="502"/>
    </location>
</feature>
<proteinExistence type="evidence at transcript level"/>
<evidence type="ECO:0000256" key="6">
    <source>
        <dbReference type="ARBA" id="ARBA00022614"/>
    </source>
</evidence>
<dbReference type="SMART" id="SM00248">
    <property type="entry name" value="ANK"/>
    <property type="match status" value="3"/>
</dbReference>
<keyword evidence="12" id="KW-0234">DNA repair</keyword>
<dbReference type="InterPro" id="IPR002110">
    <property type="entry name" value="Ankyrin_rpt"/>
</dbReference>
<keyword evidence="11 14" id="KW-0040">ANK repeat</keyword>
<reference evidence="17" key="2">
    <citation type="journal article" date="2014" name="BMC Genomics">
        <title>A genomic perspective to assessing quality of mass-reared SIT flies used in Mediterranean fruit fly (Ceratitis capitata) eradication in California.</title>
        <authorList>
            <person name="Calla B."/>
            <person name="Hall B."/>
            <person name="Hou S."/>
            <person name="Geib S.M."/>
        </authorList>
    </citation>
    <scope>NUCLEOTIDE SEQUENCE</scope>
</reference>
<dbReference type="InterPro" id="IPR032675">
    <property type="entry name" value="LRR_dom_sf"/>
</dbReference>
<dbReference type="SUPFAM" id="SSF48403">
    <property type="entry name" value="Ankyrin repeat"/>
    <property type="match status" value="1"/>
</dbReference>
<keyword evidence="9 15" id="KW-0802">TPR repeat</keyword>
<feature type="compositionally biased region" description="Polar residues" evidence="16">
    <location>
        <begin position="768"/>
        <end position="785"/>
    </location>
</feature>
<feature type="region of interest" description="Disordered" evidence="16">
    <location>
        <begin position="471"/>
        <end position="502"/>
    </location>
</feature>
<accession>W8B8E8</accession>